<evidence type="ECO:0000313" key="2">
    <source>
        <dbReference type="Proteomes" id="UP000325004"/>
    </source>
</evidence>
<evidence type="ECO:0000313" key="1">
    <source>
        <dbReference type="EMBL" id="QEK38362.1"/>
    </source>
</evidence>
<name>A0A5C0UGE9_9PROT</name>
<gene>
    <name evidence="1" type="ORF">FZC34_00275</name>
</gene>
<accession>A0A5C0UGE9</accession>
<dbReference type="Pfam" id="PF05936">
    <property type="entry name" value="T6SS_VasE"/>
    <property type="match status" value="1"/>
</dbReference>
<dbReference type="PANTHER" id="PTHR35566:SF1">
    <property type="entry name" value="TYPE VI SECRETION SYSTEM BASEPLATE COMPONENT TSSK1"/>
    <property type="match status" value="1"/>
</dbReference>
<reference evidence="1 2" key="1">
    <citation type="submission" date="2019-08" db="EMBL/GenBank/DDBJ databases">
        <title>Highly reduced genomes of protist endosymbionts show evolutionary convergence.</title>
        <authorList>
            <person name="George E."/>
            <person name="Husnik F."/>
            <person name="Tashyreva D."/>
            <person name="Prokopchuk G."/>
            <person name="Horak A."/>
            <person name="Kwong W.K."/>
            <person name="Lukes J."/>
            <person name="Keeling P.J."/>
        </authorList>
    </citation>
    <scope>NUCLEOTIDE SEQUENCE [LARGE SCALE GENOMIC DNA]</scope>
    <source>
        <strain evidence="1">1604LC</strain>
    </source>
</reference>
<keyword evidence="2" id="KW-1185">Reference proteome</keyword>
<protein>
    <recommendedName>
        <fullName evidence="3">Type VI secretion system baseplate subunit TssK</fullName>
    </recommendedName>
</protein>
<dbReference type="Proteomes" id="UP000325004">
    <property type="component" value="Chromosome"/>
</dbReference>
<dbReference type="InterPro" id="IPR010263">
    <property type="entry name" value="T6SS_TssK"/>
</dbReference>
<evidence type="ECO:0008006" key="3">
    <source>
        <dbReference type="Google" id="ProtNLM"/>
    </source>
</evidence>
<proteinExistence type="predicted"/>
<dbReference type="PANTHER" id="PTHR35566">
    <property type="entry name" value="BLR3599 PROTEIN"/>
    <property type="match status" value="1"/>
</dbReference>
<dbReference type="OrthoDB" id="9775333at2"/>
<organism evidence="1 2">
    <name type="scientific">Candidatus Cytomitobacter primus</name>
    <dbReference type="NCBI Taxonomy" id="2066024"/>
    <lineage>
        <taxon>Bacteria</taxon>
        <taxon>Pseudomonadati</taxon>
        <taxon>Pseudomonadota</taxon>
        <taxon>Alphaproteobacteria</taxon>
        <taxon>Holosporales</taxon>
        <taxon>Holosporaceae</taxon>
        <taxon>Candidatus Cytomitobacter</taxon>
    </lineage>
</organism>
<dbReference type="EMBL" id="CP043316">
    <property type="protein sequence ID" value="QEK38362.1"/>
    <property type="molecule type" value="Genomic_DNA"/>
</dbReference>
<dbReference type="KEGG" id="cpri:FZC34_00275"/>
<sequence length="430" mass="49800">MNAKKLNFCPYKIHWYEGMPLSPHHFQQSDITNEKLVSYILSKTMPHHWGIIDIDLDTINLKEGIIHLNSIEAILEDKSIIIFPLQKDEPMSIKFKENIQKNKPLKIFLVKPNSYHTYESESHDQSYQSIQIDSTEDYNNGENSTCVFKLKPIYKIAFDEVPLNYTGIQLCTIVDTNAGFQIGTYDAPCIDVNLAKNIIKETKRLIKLLKDKTIHIKNQININNNKYNPATINSIFMQGILPVEHIIHSRNSHPQSLFSALVNLIAHISVFNLESIFQDIPIYHHANLFKSFQPIFTFIQNILDEIKEPYLLHDFEQKESVYFMNVDEKLTSDEIFLLISYDNNVETSEMNKWNRDCIIASESMLNTAIETRVLGVQRETIDMHSKSDKQIIIKIESSDRFFKAAEKLCIYNPSLSHSPISISLIEFINE</sequence>
<dbReference type="AlphaFoldDB" id="A0A5C0UGE9"/>
<dbReference type="NCBIfam" id="TIGR03353">
    <property type="entry name" value="VI_chp_4"/>
    <property type="match status" value="1"/>
</dbReference>
<dbReference type="RefSeq" id="WP_148971478.1">
    <property type="nucleotide sequence ID" value="NZ_CP043316.1"/>
</dbReference>